<accession>A0A6V7X070</accession>
<comment type="caution">
    <text evidence="1">The sequence shown here is derived from an EMBL/GenBank/DDBJ whole genome shotgun (WGS) entry which is preliminary data.</text>
</comment>
<reference evidence="1 2" key="1">
    <citation type="submission" date="2020-08" db="EMBL/GenBank/DDBJ databases">
        <authorList>
            <person name="Koutsovoulos G."/>
            <person name="Danchin GJ E."/>
        </authorList>
    </citation>
    <scope>NUCLEOTIDE SEQUENCE [LARGE SCALE GENOMIC DNA]</scope>
</reference>
<evidence type="ECO:0000313" key="2">
    <source>
        <dbReference type="Proteomes" id="UP000580250"/>
    </source>
</evidence>
<dbReference type="EMBL" id="CAJEWN010000972">
    <property type="protein sequence ID" value="CAD2192726.1"/>
    <property type="molecule type" value="Genomic_DNA"/>
</dbReference>
<organism evidence="1 2">
    <name type="scientific">Meloidogyne enterolobii</name>
    <name type="common">Root-knot nematode worm</name>
    <name type="synonym">Meloidogyne mayaguensis</name>
    <dbReference type="NCBI Taxonomy" id="390850"/>
    <lineage>
        <taxon>Eukaryota</taxon>
        <taxon>Metazoa</taxon>
        <taxon>Ecdysozoa</taxon>
        <taxon>Nematoda</taxon>
        <taxon>Chromadorea</taxon>
        <taxon>Rhabditida</taxon>
        <taxon>Tylenchina</taxon>
        <taxon>Tylenchomorpha</taxon>
        <taxon>Tylenchoidea</taxon>
        <taxon>Meloidogynidae</taxon>
        <taxon>Meloidogyninae</taxon>
        <taxon>Meloidogyne</taxon>
    </lineage>
</organism>
<sequence length="276" mass="32431">MKFLKEYCVKQKFPNCDSSVLSDKLNVYESVINKKSNYQGTKGKFSSSEYLMSFGDWKLGKPLRHNGLNEPIVSKEQTCFPFDDHDRSNDAPRFEKVSMDMTEDDIKEQLLFPSKWKLSQFLSFFKYTRFFTKSVNLARHIQYGQAIPHDSSDPDYMFRILLPDIRFWGDNNVNIAKKNSVRRSINREIKHRCDRIESLYHNIIANNISLDRQAFSLNGIIAQRRFVEDIGIYNRIEKDLLSSMLLYENDAVKSFLLHVSVDPFLNVLLKFAEFEF</sequence>
<gene>
    <name evidence="1" type="ORF">MENT_LOCUS45640</name>
</gene>
<dbReference type="Proteomes" id="UP000580250">
    <property type="component" value="Unassembled WGS sequence"/>
</dbReference>
<protein>
    <submittedName>
        <fullName evidence="1">Uncharacterized protein</fullName>
    </submittedName>
</protein>
<proteinExistence type="predicted"/>
<name>A0A6V7X070_MELEN</name>
<evidence type="ECO:0000313" key="1">
    <source>
        <dbReference type="EMBL" id="CAD2192726.1"/>
    </source>
</evidence>
<dbReference type="AlphaFoldDB" id="A0A6V7X070"/>